<protein>
    <submittedName>
        <fullName evidence="2">(northern house mosquito) hypothetical protein</fullName>
    </submittedName>
</protein>
<dbReference type="EMBL" id="HBUE01144825">
    <property type="protein sequence ID" value="CAG6502411.1"/>
    <property type="molecule type" value="Transcribed_RNA"/>
</dbReference>
<organism evidence="2">
    <name type="scientific">Culex pipiens</name>
    <name type="common">House mosquito</name>
    <dbReference type="NCBI Taxonomy" id="7175"/>
    <lineage>
        <taxon>Eukaryota</taxon>
        <taxon>Metazoa</taxon>
        <taxon>Ecdysozoa</taxon>
        <taxon>Arthropoda</taxon>
        <taxon>Hexapoda</taxon>
        <taxon>Insecta</taxon>
        <taxon>Pterygota</taxon>
        <taxon>Neoptera</taxon>
        <taxon>Endopterygota</taxon>
        <taxon>Diptera</taxon>
        <taxon>Nematocera</taxon>
        <taxon>Culicoidea</taxon>
        <taxon>Culicidae</taxon>
        <taxon>Culicinae</taxon>
        <taxon>Culicini</taxon>
        <taxon>Culex</taxon>
        <taxon>Culex</taxon>
    </lineage>
</organism>
<dbReference type="AlphaFoldDB" id="A0A8D8IFK4"/>
<accession>A0A8D8IFK4</accession>
<reference evidence="2" key="1">
    <citation type="submission" date="2021-05" db="EMBL/GenBank/DDBJ databases">
        <authorList>
            <person name="Alioto T."/>
            <person name="Alioto T."/>
            <person name="Gomez Garrido J."/>
        </authorList>
    </citation>
    <scope>NUCLEOTIDE SEQUENCE</scope>
</reference>
<feature type="compositionally biased region" description="Basic residues" evidence="1">
    <location>
        <begin position="60"/>
        <end position="79"/>
    </location>
</feature>
<feature type="region of interest" description="Disordered" evidence="1">
    <location>
        <begin position="51"/>
        <end position="86"/>
    </location>
</feature>
<evidence type="ECO:0000313" key="2">
    <source>
        <dbReference type="EMBL" id="CAG6553650.1"/>
    </source>
</evidence>
<name>A0A8D8IFK4_CULPI</name>
<dbReference type="EMBL" id="HBUE01104094">
    <property type="protein sequence ID" value="CAG6486444.1"/>
    <property type="molecule type" value="Transcribed_RNA"/>
</dbReference>
<feature type="region of interest" description="Disordered" evidence="1">
    <location>
        <begin position="1"/>
        <end position="36"/>
    </location>
</feature>
<sequence>MRSTKNLGSIQELSRNNPPGRRLWPPRAVTRNRGPVIDESSVPCWERYRNLPKKSLNSSPRRRRKLRLRKNWKSSKKSSGKTCARRSSACLLTGSGNSWKFVPSRRK</sequence>
<evidence type="ECO:0000256" key="1">
    <source>
        <dbReference type="SAM" id="MobiDB-lite"/>
    </source>
</evidence>
<dbReference type="EMBL" id="HBUE01249673">
    <property type="protein sequence ID" value="CAG6553650.1"/>
    <property type="molecule type" value="Transcribed_RNA"/>
</dbReference>
<proteinExistence type="predicted"/>
<feature type="compositionally biased region" description="Polar residues" evidence="1">
    <location>
        <begin position="1"/>
        <end position="17"/>
    </location>
</feature>